<sequence>MADQLNLDVNDISLKPSRRDFLIGSVLCLAGGAGLSALPGRAFAQISPDADTLVIGVSTDVRSMQIPVEDPGLMGLLVVNNTTDSLVNRNASFTELVPGLAEALPDAPDALEIVYKIRSGLKFHDGSDLTAKDVLFTLNEVLTNPKSFDRAIWNEYVSAIDAPDDMSVRFKLKKPWPFLNAWLGNLETPVVQEAAFKAEGFGRSQWSGSGPFKVTDWKVGNYIRLERADQAVSPQGAAKMKNVVIRTIPDASARLAALEAGQIDVDLNPDPKDVAGAVADGRFLSHVSPACGTTLMTFQTATKPFDDPRVRLALSLGIDRQQIADAFFYGFAEPAGDLFPSWHWAHDESIQVKPDLDRAKSLLAEAGASNLSFTAMVMNRQLLIDQAVAIQAQLAQIGVTMDVRPMEYTTLAGIVSSNDPKQWLGPVAIRIITPLSGTAYEFAYYQYGAEGPLNSSLFNRDGGRQNPKVEEMLREALKFSDAGPDSNAKAKPQWSAIAEALNEDPPQLRLNFFQQVNLTSSKIEGWTAAAANIVLLRDVAKKN</sequence>
<gene>
    <name evidence="7" type="ORF">ACFOHJ_04755</name>
</gene>
<evidence type="ECO:0000256" key="4">
    <source>
        <dbReference type="ARBA" id="ARBA00022729"/>
    </source>
</evidence>
<dbReference type="Pfam" id="PF00496">
    <property type="entry name" value="SBP_bac_5"/>
    <property type="match status" value="1"/>
</dbReference>
<dbReference type="PANTHER" id="PTHR30290:SF9">
    <property type="entry name" value="OLIGOPEPTIDE-BINDING PROTEIN APPA"/>
    <property type="match status" value="1"/>
</dbReference>
<dbReference type="CDD" id="cd00995">
    <property type="entry name" value="PBP2_NikA_DppA_OppA_like"/>
    <property type="match status" value="1"/>
</dbReference>
<dbReference type="SUPFAM" id="SSF53850">
    <property type="entry name" value="Periplasmic binding protein-like II"/>
    <property type="match status" value="1"/>
</dbReference>
<evidence type="ECO:0000256" key="5">
    <source>
        <dbReference type="SAM" id="Phobius"/>
    </source>
</evidence>
<keyword evidence="5" id="KW-0812">Transmembrane</keyword>
<comment type="similarity">
    <text evidence="2">Belongs to the bacterial solute-binding protein 5 family.</text>
</comment>
<evidence type="ECO:0000259" key="6">
    <source>
        <dbReference type="Pfam" id="PF00496"/>
    </source>
</evidence>
<proteinExistence type="inferred from homology"/>
<evidence type="ECO:0000313" key="7">
    <source>
        <dbReference type="EMBL" id="MFC3205513.1"/>
    </source>
</evidence>
<dbReference type="PANTHER" id="PTHR30290">
    <property type="entry name" value="PERIPLASMIC BINDING COMPONENT OF ABC TRANSPORTER"/>
    <property type="match status" value="1"/>
</dbReference>
<evidence type="ECO:0000256" key="2">
    <source>
        <dbReference type="ARBA" id="ARBA00005695"/>
    </source>
</evidence>
<dbReference type="EMBL" id="JBHRTK010000004">
    <property type="protein sequence ID" value="MFC3205513.1"/>
    <property type="molecule type" value="Genomic_DNA"/>
</dbReference>
<dbReference type="InterPro" id="IPR000914">
    <property type="entry name" value="SBP_5_dom"/>
</dbReference>
<evidence type="ECO:0000256" key="1">
    <source>
        <dbReference type="ARBA" id="ARBA00004418"/>
    </source>
</evidence>
<dbReference type="InterPro" id="IPR039424">
    <property type="entry name" value="SBP_5"/>
</dbReference>
<feature type="transmembrane region" description="Helical" evidence="5">
    <location>
        <begin position="21"/>
        <end position="38"/>
    </location>
</feature>
<name>A0ABV7K7W4_9HYPH</name>
<keyword evidence="4" id="KW-0732">Signal</keyword>
<accession>A0ABV7K7W4</accession>
<protein>
    <submittedName>
        <fullName evidence="7">ABC transporter substrate-binding protein</fullName>
    </submittedName>
</protein>
<dbReference type="Gene3D" id="3.10.105.10">
    <property type="entry name" value="Dipeptide-binding Protein, Domain 3"/>
    <property type="match status" value="1"/>
</dbReference>
<keyword evidence="3" id="KW-0813">Transport</keyword>
<dbReference type="Gene3D" id="3.40.190.10">
    <property type="entry name" value="Periplasmic binding protein-like II"/>
    <property type="match status" value="1"/>
</dbReference>
<dbReference type="InterPro" id="IPR006311">
    <property type="entry name" value="TAT_signal"/>
</dbReference>
<reference evidence="8" key="1">
    <citation type="journal article" date="2019" name="Int. J. Syst. Evol. Microbiol.">
        <title>The Global Catalogue of Microorganisms (GCM) 10K type strain sequencing project: providing services to taxonomists for standard genome sequencing and annotation.</title>
        <authorList>
            <consortium name="The Broad Institute Genomics Platform"/>
            <consortium name="The Broad Institute Genome Sequencing Center for Infectious Disease"/>
            <person name="Wu L."/>
            <person name="Ma J."/>
        </authorList>
    </citation>
    <scope>NUCLEOTIDE SEQUENCE [LARGE SCALE GENOMIC DNA]</scope>
    <source>
        <strain evidence="8">KCTC 52165</strain>
    </source>
</reference>
<dbReference type="PIRSF" id="PIRSF002741">
    <property type="entry name" value="MppA"/>
    <property type="match status" value="1"/>
</dbReference>
<comment type="caution">
    <text evidence="7">The sequence shown here is derived from an EMBL/GenBank/DDBJ whole genome shotgun (WGS) entry which is preliminary data.</text>
</comment>
<keyword evidence="5" id="KW-1133">Transmembrane helix</keyword>
<evidence type="ECO:0000256" key="3">
    <source>
        <dbReference type="ARBA" id="ARBA00022448"/>
    </source>
</evidence>
<keyword evidence="8" id="KW-1185">Reference proteome</keyword>
<dbReference type="InterPro" id="IPR030678">
    <property type="entry name" value="Peptide/Ni-bd"/>
</dbReference>
<feature type="domain" description="Solute-binding protein family 5" evidence="6">
    <location>
        <begin position="95"/>
        <end position="421"/>
    </location>
</feature>
<keyword evidence="5" id="KW-0472">Membrane</keyword>
<organism evidence="7 8">
    <name type="scientific">Aquamicrobium soli</name>
    <dbReference type="NCBI Taxonomy" id="1811518"/>
    <lineage>
        <taxon>Bacteria</taxon>
        <taxon>Pseudomonadati</taxon>
        <taxon>Pseudomonadota</taxon>
        <taxon>Alphaproteobacteria</taxon>
        <taxon>Hyphomicrobiales</taxon>
        <taxon>Phyllobacteriaceae</taxon>
        <taxon>Aquamicrobium</taxon>
    </lineage>
</organism>
<dbReference type="RefSeq" id="WP_378219044.1">
    <property type="nucleotide sequence ID" value="NZ_JBHRTK010000004.1"/>
</dbReference>
<dbReference type="PROSITE" id="PS51318">
    <property type="entry name" value="TAT"/>
    <property type="match status" value="1"/>
</dbReference>
<comment type="subcellular location">
    <subcellularLocation>
        <location evidence="1">Periplasm</location>
    </subcellularLocation>
</comment>
<evidence type="ECO:0000313" key="8">
    <source>
        <dbReference type="Proteomes" id="UP001595583"/>
    </source>
</evidence>
<dbReference type="Proteomes" id="UP001595583">
    <property type="component" value="Unassembled WGS sequence"/>
</dbReference>